<dbReference type="CDD" id="cd09272">
    <property type="entry name" value="RNase_HI_RT_Ty1"/>
    <property type="match status" value="1"/>
</dbReference>
<sequence length="823" mass="92026">MSLTAYADADHAGCQDTRRNTSGSAQFLGDKLVSWSSKKQKSIAISSTKAEYIALSGCCAQILWMRSQLTDYGFQFNKIPLYCDNKSVIALCCNNVQHSRAKHIDGALDNALVSFEKRLKIERCNVRIAFNKPQKEETYQVTSDALMLSPCYIAFQITAEVPKIYMHQFWNTIKKIGKTDGYNFKLDKKKCQVDTKVLHEILHIRPRIPNQEFVKLPSEEDLLTFIKINLHIARDDTMLRTLKFVSKTEDYQKYGALTPDVPPKKAWKFKKPTSPKLKTILASLKELTQKGKQVKRATKKDTTSPNNRCCHQRYSCKQVTHKLQARSSSEAANFESNVFDKPTGKTKDTSKGTGVKPGVLGVSKEDSSNSVDDSWGDSEDESVDVHDEDGNDDDSGNDDDGSNDAEDSKQTDSDDDENPSFILKDYEEIEQYDEYGLGDTNMTNAEQGGEDQQNASQDSGFMQEEEDAHVTLTTVYDKTESPLQSSSISSDFTSKLLNLDDPSPNINSLMNTSTVPPPPPPFDQRVSALETKVSEFNQTSQFAEALSSIPGIVDNYLASNLKEEVNVVVQLQSNKLREEAQAENQEFLNKIDLIMKAIINEQTSYAVATSLLKFELKNVLIDKMETNESINKLDIQNDQNKDKDPSSGSDRGTKKKSSKDVEPSQGLKSKESNSSSSFKGTQSQPKSSSRSTQAEEPEFKAANTEMQQDLGNESGHIDDQPDNEAAPKHDWFQKHDKPLTLDRAWNKLKSIDFRPLRNGSAPLPKNVTMKNNLLALPANYFINNNLEYLKGGSSRSKYATSTTRTKAAKYDNIEGIEDMVPTL</sequence>
<proteinExistence type="predicted"/>
<gene>
    <name evidence="2" type="ORF">Tci_003180</name>
</gene>
<dbReference type="AlphaFoldDB" id="A0A6L2J354"/>
<reference evidence="2" key="1">
    <citation type="journal article" date="2019" name="Sci. Rep.">
        <title>Draft genome of Tanacetum cinerariifolium, the natural source of mosquito coil.</title>
        <authorList>
            <person name="Yamashiro T."/>
            <person name="Shiraishi A."/>
            <person name="Satake H."/>
            <person name="Nakayama K."/>
        </authorList>
    </citation>
    <scope>NUCLEOTIDE SEQUENCE</scope>
</reference>
<feature type="region of interest" description="Disordered" evidence="1">
    <location>
        <begin position="632"/>
        <end position="735"/>
    </location>
</feature>
<feature type="region of interest" description="Disordered" evidence="1">
    <location>
        <begin position="327"/>
        <end position="463"/>
    </location>
</feature>
<feature type="compositionally biased region" description="Polar residues" evidence="1">
    <location>
        <begin position="680"/>
        <end position="694"/>
    </location>
</feature>
<accession>A0A6L2J354</accession>
<feature type="compositionally biased region" description="Acidic residues" evidence="1">
    <location>
        <begin position="374"/>
        <end position="405"/>
    </location>
</feature>
<evidence type="ECO:0000256" key="1">
    <source>
        <dbReference type="SAM" id="MobiDB-lite"/>
    </source>
</evidence>
<feature type="compositionally biased region" description="Polar residues" evidence="1">
    <location>
        <begin position="327"/>
        <end position="336"/>
    </location>
</feature>
<protein>
    <submittedName>
        <fullName evidence="2">Uncharacterized mitochondrial protein AtMg00810-like</fullName>
    </submittedName>
</protein>
<dbReference type="PANTHER" id="PTHR11439">
    <property type="entry name" value="GAG-POL-RELATED RETROTRANSPOSON"/>
    <property type="match status" value="1"/>
</dbReference>
<feature type="compositionally biased region" description="Polar residues" evidence="1">
    <location>
        <begin position="440"/>
        <end position="460"/>
    </location>
</feature>
<feature type="region of interest" description="Disordered" evidence="1">
    <location>
        <begin position="291"/>
        <end position="310"/>
    </location>
</feature>
<dbReference type="EMBL" id="BKCJ010000228">
    <property type="protein sequence ID" value="GEU31202.1"/>
    <property type="molecule type" value="Genomic_DNA"/>
</dbReference>
<dbReference type="PANTHER" id="PTHR11439:SF509">
    <property type="entry name" value="RNA-DIRECTED DNA POLYMERASE"/>
    <property type="match status" value="1"/>
</dbReference>
<feature type="compositionally biased region" description="Low complexity" evidence="1">
    <location>
        <begin position="664"/>
        <end position="679"/>
    </location>
</feature>
<feature type="compositionally biased region" description="Basic and acidic residues" evidence="1">
    <location>
        <begin position="715"/>
        <end position="735"/>
    </location>
</feature>
<evidence type="ECO:0000313" key="2">
    <source>
        <dbReference type="EMBL" id="GEU31202.1"/>
    </source>
</evidence>
<comment type="caution">
    <text evidence="2">The sequence shown here is derived from an EMBL/GenBank/DDBJ whole genome shotgun (WGS) entry which is preliminary data.</text>
</comment>
<organism evidence="2">
    <name type="scientific">Tanacetum cinerariifolium</name>
    <name type="common">Dalmatian daisy</name>
    <name type="synonym">Chrysanthemum cinerariifolium</name>
    <dbReference type="NCBI Taxonomy" id="118510"/>
    <lineage>
        <taxon>Eukaryota</taxon>
        <taxon>Viridiplantae</taxon>
        <taxon>Streptophyta</taxon>
        <taxon>Embryophyta</taxon>
        <taxon>Tracheophyta</taxon>
        <taxon>Spermatophyta</taxon>
        <taxon>Magnoliopsida</taxon>
        <taxon>eudicotyledons</taxon>
        <taxon>Gunneridae</taxon>
        <taxon>Pentapetalae</taxon>
        <taxon>asterids</taxon>
        <taxon>campanulids</taxon>
        <taxon>Asterales</taxon>
        <taxon>Asteraceae</taxon>
        <taxon>Asteroideae</taxon>
        <taxon>Anthemideae</taxon>
        <taxon>Anthemidinae</taxon>
        <taxon>Tanacetum</taxon>
    </lineage>
</organism>
<name>A0A6L2J354_TANCI</name>